<evidence type="ECO:0000313" key="2">
    <source>
        <dbReference type="Proteomes" id="UP000256485"/>
    </source>
</evidence>
<dbReference type="AlphaFoldDB" id="A0A3D9UZW7"/>
<dbReference type="EMBL" id="QTUC01000001">
    <property type="protein sequence ID" value="REF35082.1"/>
    <property type="molecule type" value="Genomic_DNA"/>
</dbReference>
<accession>A0A3D9UZW7</accession>
<dbReference type="RefSeq" id="WP_211310463.1">
    <property type="nucleotide sequence ID" value="NZ_QTUC01000001.1"/>
</dbReference>
<dbReference type="Pfam" id="PF13578">
    <property type="entry name" value="Methyltransf_24"/>
    <property type="match status" value="1"/>
</dbReference>
<dbReference type="SUPFAM" id="SSF53335">
    <property type="entry name" value="S-adenosyl-L-methionine-dependent methyltransferases"/>
    <property type="match status" value="1"/>
</dbReference>
<gene>
    <name evidence="1" type="ORF">DFJ64_0453</name>
</gene>
<protein>
    <recommendedName>
        <fullName evidence="3">Methyltransferase family protein</fullName>
    </recommendedName>
</protein>
<evidence type="ECO:0008006" key="3">
    <source>
        <dbReference type="Google" id="ProtNLM"/>
    </source>
</evidence>
<dbReference type="Gene3D" id="3.40.50.150">
    <property type="entry name" value="Vaccinia Virus protein VP39"/>
    <property type="match status" value="1"/>
</dbReference>
<reference evidence="1 2" key="1">
    <citation type="submission" date="2018-08" db="EMBL/GenBank/DDBJ databases">
        <title>Sequencing the genomes of 1000 actinobacteria strains.</title>
        <authorList>
            <person name="Klenk H.-P."/>
        </authorList>
    </citation>
    <scope>NUCLEOTIDE SEQUENCE [LARGE SCALE GENOMIC DNA]</scope>
    <source>
        <strain evidence="1 2">DSM 22891</strain>
    </source>
</reference>
<keyword evidence="2" id="KW-1185">Reference proteome</keyword>
<comment type="caution">
    <text evidence="1">The sequence shown here is derived from an EMBL/GenBank/DDBJ whole genome shotgun (WGS) entry which is preliminary data.</text>
</comment>
<proteinExistence type="predicted"/>
<dbReference type="InterPro" id="IPR029063">
    <property type="entry name" value="SAM-dependent_MTases_sf"/>
</dbReference>
<sequence length="327" mass="37316">MHRHEFLRQLHEVYRPRTYLEIGVNDGRSLALSRVPTVAVDPAFKVVKELRCDLHLVRATSDDFFARENPLEHLRGARVDLAFIDGMHLFEYALRDFINVEAYTDWSSVVVFDDQLPRNVDEAARNRHTGAWTGDVYKMVPVLQRYRPDLRLAVVNTRPTGMMVVFGVDPGNRVLRDSYAEIMDRYLIRDPQQLPAELVERTCAMPPEALLEAPFWSALVNGRDGLDDSYGREQLLADIDKALADLPRPALSEWAPDPRRGRDREFDPSVSVGEAEMIAEVRRRRAAEGRASGEPTRPRRALVQRLARRASFLRKVPGAPALGRKLR</sequence>
<dbReference type="Proteomes" id="UP000256485">
    <property type="component" value="Unassembled WGS sequence"/>
</dbReference>
<organism evidence="1 2">
    <name type="scientific">Thermasporomyces composti</name>
    <dbReference type="NCBI Taxonomy" id="696763"/>
    <lineage>
        <taxon>Bacteria</taxon>
        <taxon>Bacillati</taxon>
        <taxon>Actinomycetota</taxon>
        <taxon>Actinomycetes</taxon>
        <taxon>Propionibacteriales</taxon>
        <taxon>Nocardioidaceae</taxon>
        <taxon>Thermasporomyces</taxon>
    </lineage>
</organism>
<evidence type="ECO:0000313" key="1">
    <source>
        <dbReference type="EMBL" id="REF35082.1"/>
    </source>
</evidence>
<name>A0A3D9UZW7_THECX</name>